<protein>
    <submittedName>
        <fullName evidence="2">Portal protein</fullName>
    </submittedName>
</protein>
<dbReference type="GO" id="GO:0005198">
    <property type="term" value="F:structural molecule activity"/>
    <property type="evidence" value="ECO:0007669"/>
    <property type="project" value="InterPro"/>
</dbReference>
<sequence length="564" mass="62726">MNQFQLTLTPGGPQEHAMGGGLEGASRFSREMLSWQPRIISPADVISQDKELADLRAGDAMQNQGMVRGAVETHKDSIVGSQYRLNARPNMRALGRKDDIGWSNEFQEAIEGRFNMLGASTECWFDAARINSFTGLIRMTIAQAFGHGEALGTAEWMDARGRPFQTAIQMIHPLRLSNPDHTADTANLKSGQVINKFGETEWYWIRGCHPGDSSQLLENWTWKKVAARKPWGRRQVLHVFDQETPGQPRGISTIVASLKDMHMSKRFREVTLQNAVINASYAAAIESELPKEMVFQQMGGMNQTQGFTSMMDTYMQMISSFMGGAKNVRIDGSTIPVLMPGTKLNLTPIGTPGGVGTDFEVSMLRHIAAALGLSYEEFSRDWTKTNYSSARAGMSQTEKHMKARKKTFADCMASMIYRLWLEEEVDKGNVPLPSGMNRRSWYDDPVVQEALSAATWIGSGRGQIDELKETQAAALRVNKNFSTDEAEAAKLGEDWREIYTQRAREEEVKRSLGLPNLIDDLEAQRAGVKAAKDAKKDAAQDNSAGEQTGREKPAKAEHFEGEME</sequence>
<dbReference type="InterPro" id="IPR006429">
    <property type="entry name" value="Phage_lambda_portal"/>
</dbReference>
<name>A0A5J6T889_9CAUD</name>
<evidence type="ECO:0000256" key="1">
    <source>
        <dbReference type="SAM" id="MobiDB-lite"/>
    </source>
</evidence>
<proteinExistence type="predicted"/>
<dbReference type="Proteomes" id="UP000326305">
    <property type="component" value="Segment"/>
</dbReference>
<dbReference type="RefSeq" id="YP_009998230.1">
    <property type="nucleotide sequence ID" value="NC_052984.1"/>
</dbReference>
<reference evidence="2 3" key="1">
    <citation type="submission" date="2019-08" db="EMBL/GenBank/DDBJ databases">
        <authorList>
            <person name="Zhang R."/>
        </authorList>
    </citation>
    <scope>NUCLEOTIDE SEQUENCE [LARGE SCALE GENOMIC DNA]</scope>
</reference>
<dbReference type="Pfam" id="PF05136">
    <property type="entry name" value="Phage_portal_2"/>
    <property type="match status" value="1"/>
</dbReference>
<organism evidence="2 3">
    <name type="scientific">Aeromonas phage vB_AhyS-A18P4</name>
    <dbReference type="NCBI Taxonomy" id="2608321"/>
    <lineage>
        <taxon>Viruses</taxon>
        <taxon>Duplodnaviria</taxon>
        <taxon>Heunggongvirae</taxon>
        <taxon>Uroviricota</taxon>
        <taxon>Caudoviricetes</taxon>
        <taxon>Casjensviridae</taxon>
        <taxon>Sharonstreetvirus</taxon>
        <taxon>Sharonstreetvirus A18P4</taxon>
    </lineage>
</organism>
<dbReference type="KEGG" id="vg:62680812"/>
<feature type="region of interest" description="Disordered" evidence="1">
    <location>
        <begin position="525"/>
        <end position="564"/>
    </location>
</feature>
<dbReference type="GO" id="GO:0019068">
    <property type="term" value="P:virion assembly"/>
    <property type="evidence" value="ECO:0007669"/>
    <property type="project" value="InterPro"/>
</dbReference>
<evidence type="ECO:0000313" key="2">
    <source>
        <dbReference type="EMBL" id="QFG04465.1"/>
    </source>
</evidence>
<dbReference type="GeneID" id="62680812"/>
<keyword evidence="3" id="KW-1185">Reference proteome</keyword>
<accession>A0A5J6T889</accession>
<evidence type="ECO:0000313" key="3">
    <source>
        <dbReference type="Proteomes" id="UP000326305"/>
    </source>
</evidence>
<dbReference type="NCBIfam" id="TIGR01539">
    <property type="entry name" value="portal_lambda"/>
    <property type="match status" value="1"/>
</dbReference>
<feature type="compositionally biased region" description="Basic and acidic residues" evidence="1">
    <location>
        <begin position="530"/>
        <end position="539"/>
    </location>
</feature>
<feature type="region of interest" description="Disordered" evidence="1">
    <location>
        <begin position="1"/>
        <end position="22"/>
    </location>
</feature>
<feature type="compositionally biased region" description="Basic and acidic residues" evidence="1">
    <location>
        <begin position="548"/>
        <end position="564"/>
    </location>
</feature>
<dbReference type="EMBL" id="MN317029">
    <property type="protein sequence ID" value="QFG04465.1"/>
    <property type="molecule type" value="Genomic_DNA"/>
</dbReference>